<name>A0ABC9W9Y1_GRUJA</name>
<protein>
    <submittedName>
        <fullName evidence="2">Mitochondrial enolase superfamily member 1</fullName>
    </submittedName>
</protein>
<accession>A0ABC9W9Y1</accession>
<dbReference type="Pfam" id="PF00078">
    <property type="entry name" value="RVT_1"/>
    <property type="match status" value="1"/>
</dbReference>
<dbReference type="PANTHER" id="PTHR33332">
    <property type="entry name" value="REVERSE TRANSCRIPTASE DOMAIN-CONTAINING PROTEIN"/>
    <property type="match status" value="1"/>
</dbReference>
<organism evidence="2 3">
    <name type="scientific">Grus japonensis</name>
    <name type="common">Japanese crane</name>
    <name type="synonym">Red-crowned crane</name>
    <dbReference type="NCBI Taxonomy" id="30415"/>
    <lineage>
        <taxon>Eukaryota</taxon>
        <taxon>Metazoa</taxon>
        <taxon>Chordata</taxon>
        <taxon>Craniata</taxon>
        <taxon>Vertebrata</taxon>
        <taxon>Euteleostomi</taxon>
        <taxon>Archelosauria</taxon>
        <taxon>Archosauria</taxon>
        <taxon>Dinosauria</taxon>
        <taxon>Saurischia</taxon>
        <taxon>Theropoda</taxon>
        <taxon>Coelurosauria</taxon>
        <taxon>Aves</taxon>
        <taxon>Neognathae</taxon>
        <taxon>Neoaves</taxon>
        <taxon>Gruiformes</taxon>
        <taxon>Gruidae</taxon>
        <taxon>Grus</taxon>
    </lineage>
</organism>
<comment type="caution">
    <text evidence="2">The sequence shown here is derived from an EMBL/GenBank/DDBJ whole genome shotgun (WGS) entry which is preliminary data.</text>
</comment>
<dbReference type="AlphaFoldDB" id="A0ABC9W9Y1"/>
<feature type="domain" description="Reverse transcriptase" evidence="1">
    <location>
        <begin position="157"/>
        <end position="284"/>
    </location>
</feature>
<keyword evidence="3" id="KW-1185">Reference proteome</keyword>
<dbReference type="EMBL" id="BAAFJT010000002">
    <property type="protein sequence ID" value="GAB0182329.1"/>
    <property type="molecule type" value="Genomic_DNA"/>
</dbReference>
<gene>
    <name evidence="2" type="ORF">GRJ2_000698200</name>
</gene>
<dbReference type="InterPro" id="IPR000477">
    <property type="entry name" value="RT_dom"/>
</dbReference>
<dbReference type="Proteomes" id="UP001623348">
    <property type="component" value="Unassembled WGS sequence"/>
</dbReference>
<evidence type="ECO:0000313" key="2">
    <source>
        <dbReference type="EMBL" id="GAB0182329.1"/>
    </source>
</evidence>
<dbReference type="SUPFAM" id="SSF56672">
    <property type="entry name" value="DNA/RNA polymerases"/>
    <property type="match status" value="1"/>
</dbReference>
<dbReference type="InterPro" id="IPR043502">
    <property type="entry name" value="DNA/RNA_pol_sf"/>
</dbReference>
<proteinExistence type="predicted"/>
<sequence length="372" mass="41292">MVTLQTGTKQRCLMPSSPVFNTDDGLWDPSCPELEDHDCGNDKLPADPEIVQELLLHLDAYKSMGPDGIHPRVLRELADVIARPLSIIFQWSWESGEVPIDWKLANILPIFKNGKKDDPGNYRPVSLTSVPGKIMEKIMLGVIEKHLKDNAVIGHSQHSILLDKMSSIQFDKNTVRWLSNWLTGQAEKVMVNGVTSGWWPVTSGVSQGSILGPVLFNVFINDLDVGLEGVVSKFADDTKLGGAAGSIEGGEALQRDLDRLENWAITNRMRFNKGKCQILHLGRGNPGYTYRLGDETLETSHAERDLGVLVDSKLNMSQQCGQAARKANRILGCIKHGIASLSREVVVPLYTALVRPHLEYCVQFRHHSTKRT</sequence>
<reference evidence="2 3" key="1">
    <citation type="submission" date="2024-06" db="EMBL/GenBank/DDBJ databases">
        <title>The draft genome of Grus japonensis, version 3.</title>
        <authorList>
            <person name="Nabeshima K."/>
            <person name="Suzuki S."/>
            <person name="Onuma M."/>
        </authorList>
    </citation>
    <scope>NUCLEOTIDE SEQUENCE [LARGE SCALE GENOMIC DNA]</scope>
    <source>
        <strain evidence="2 3">451A</strain>
    </source>
</reference>
<dbReference type="CDD" id="cd01650">
    <property type="entry name" value="RT_nLTR_like"/>
    <property type="match status" value="1"/>
</dbReference>
<evidence type="ECO:0000313" key="3">
    <source>
        <dbReference type="Proteomes" id="UP001623348"/>
    </source>
</evidence>
<evidence type="ECO:0000259" key="1">
    <source>
        <dbReference type="Pfam" id="PF00078"/>
    </source>
</evidence>